<dbReference type="OrthoDB" id="9795903at2"/>
<dbReference type="EMBL" id="CYUE01000023">
    <property type="protein sequence ID" value="CUK27448.1"/>
    <property type="molecule type" value="Genomic_DNA"/>
</dbReference>
<name>A0A0N7MC78_9RHOB</name>
<feature type="domain" description="RES" evidence="1">
    <location>
        <begin position="82"/>
        <end position="208"/>
    </location>
</feature>
<sequence>MVTNLPTPPVTQIKWSRATRIIRSIYPPIDLFEDIADPEDWALLVSAEQKTNPRLMETIGTLDLVPEDRRVGGPGASYLMAPFTHTSPDRPSRFSDGQLGVLYIADTFETAVEETAHHHAAFMAATDEAPGWTSQFREILMDVDAALHDLRGEDHAPALDPDSYAVSQPLAQSLRAQDSQGIVYPSVRCQGTCVALFFPDLASNPIQARHLDYHWDGTRVDLIRDTSSNQVYRLIPEEDA</sequence>
<evidence type="ECO:0000259" key="1">
    <source>
        <dbReference type="SMART" id="SM00953"/>
    </source>
</evidence>
<dbReference type="Pfam" id="PF08808">
    <property type="entry name" value="RES"/>
    <property type="match status" value="1"/>
</dbReference>
<keyword evidence="3" id="KW-1185">Reference proteome</keyword>
<reference evidence="3" key="1">
    <citation type="submission" date="2015-09" db="EMBL/GenBank/DDBJ databases">
        <authorList>
            <person name="Rodrigo-Torres Lidia"/>
            <person name="Arahal R.David."/>
        </authorList>
    </citation>
    <scope>NUCLEOTIDE SEQUENCE [LARGE SCALE GENOMIC DNA]</scope>
    <source>
        <strain evidence="3">CECT 5114</strain>
    </source>
</reference>
<gene>
    <name evidence="2" type="ORF">TA5114_03276</name>
</gene>
<evidence type="ECO:0000313" key="3">
    <source>
        <dbReference type="Proteomes" id="UP000051184"/>
    </source>
</evidence>
<dbReference type="SMART" id="SM00953">
    <property type="entry name" value="RES"/>
    <property type="match status" value="1"/>
</dbReference>
<dbReference type="InterPro" id="IPR014914">
    <property type="entry name" value="RES_dom"/>
</dbReference>
<evidence type="ECO:0000313" key="2">
    <source>
        <dbReference type="EMBL" id="CUK27448.1"/>
    </source>
</evidence>
<protein>
    <submittedName>
        <fullName evidence="2">RES domain protein</fullName>
    </submittedName>
</protein>
<accession>A0A0N7MC78</accession>
<dbReference type="AlphaFoldDB" id="A0A0N7MC78"/>
<organism evidence="2 3">
    <name type="scientific">Cognatishimia activa</name>
    <dbReference type="NCBI Taxonomy" id="1715691"/>
    <lineage>
        <taxon>Bacteria</taxon>
        <taxon>Pseudomonadati</taxon>
        <taxon>Pseudomonadota</taxon>
        <taxon>Alphaproteobacteria</taxon>
        <taxon>Rhodobacterales</taxon>
        <taxon>Paracoccaceae</taxon>
        <taxon>Cognatishimia</taxon>
    </lineage>
</organism>
<proteinExistence type="predicted"/>
<dbReference type="Proteomes" id="UP000051184">
    <property type="component" value="Unassembled WGS sequence"/>
</dbReference>